<protein>
    <recommendedName>
        <fullName evidence="3">BTB domain-containing protein</fullName>
    </recommendedName>
</protein>
<accession>A0A139HJ65</accession>
<dbReference type="EMBL" id="LFZN01000042">
    <property type="protein sequence ID" value="KXT02442.1"/>
    <property type="molecule type" value="Genomic_DNA"/>
</dbReference>
<dbReference type="EMBL" id="LFZN01000042">
    <property type="protein sequence ID" value="KXT02443.1"/>
    <property type="molecule type" value="Genomic_DNA"/>
</dbReference>
<keyword evidence="2" id="KW-1185">Reference proteome</keyword>
<sequence>MSTTQNSNIEVIAPDGDFIIKAGGQNGAQFKVSSTCLRAVNIALRSHLDLYLPLQPQGSREINFPKDHPDATREMLQMLHLRPSSAQVNVWPASKIREFAGTLKRYDLVHHLRYQAHAILLEWFRNSDTESSPIVCGDIVAAAYLLDHKAAFLRATRQLMRLCPGDLKDLAMEQCGLSLPIKVLSQLEASREAAYDCVTYAMRGLLGDICKECAVVEYNVVFEHARRQFEPEVWPPSLSGDDAVSLQAIIDKTKTFPKLSVETGCMKHRHEKIVDFEGQAAQAERLSNGLCLACVQAFKVGSSADCNDPAHLD</sequence>
<organism evidence="1 2">
    <name type="scientific">Pseudocercospora eumusae</name>
    <dbReference type="NCBI Taxonomy" id="321146"/>
    <lineage>
        <taxon>Eukaryota</taxon>
        <taxon>Fungi</taxon>
        <taxon>Dikarya</taxon>
        <taxon>Ascomycota</taxon>
        <taxon>Pezizomycotina</taxon>
        <taxon>Dothideomycetes</taxon>
        <taxon>Dothideomycetidae</taxon>
        <taxon>Mycosphaerellales</taxon>
        <taxon>Mycosphaerellaceae</taxon>
        <taxon>Pseudocercospora</taxon>
    </lineage>
</organism>
<gene>
    <name evidence="1" type="ORF">AC578_7847</name>
</gene>
<comment type="caution">
    <text evidence="1">The sequence shown here is derived from an EMBL/GenBank/DDBJ whole genome shotgun (WGS) entry which is preliminary data.</text>
</comment>
<evidence type="ECO:0008006" key="3">
    <source>
        <dbReference type="Google" id="ProtNLM"/>
    </source>
</evidence>
<dbReference type="Proteomes" id="UP000070133">
    <property type="component" value="Unassembled WGS sequence"/>
</dbReference>
<evidence type="ECO:0000313" key="2">
    <source>
        <dbReference type="Proteomes" id="UP000070133"/>
    </source>
</evidence>
<dbReference type="STRING" id="321146.A0A139HJ65"/>
<dbReference type="AlphaFoldDB" id="A0A139HJ65"/>
<proteinExistence type="predicted"/>
<evidence type="ECO:0000313" key="1">
    <source>
        <dbReference type="EMBL" id="KXT02443.1"/>
    </source>
</evidence>
<name>A0A139HJ65_9PEZI</name>
<reference evidence="1 2" key="1">
    <citation type="submission" date="2015-07" db="EMBL/GenBank/DDBJ databases">
        <title>Comparative genomics of the Sigatoka disease complex on banana suggests a link between parallel evolutionary changes in Pseudocercospora fijiensis and Pseudocercospora eumusae and increased virulence on the banana host.</title>
        <authorList>
            <person name="Chang T.-C."/>
            <person name="Salvucci A."/>
            <person name="Crous P.W."/>
            <person name="Stergiopoulos I."/>
        </authorList>
    </citation>
    <scope>NUCLEOTIDE SEQUENCE [LARGE SCALE GENOMIC DNA]</scope>
    <source>
        <strain evidence="1 2">CBS 114824</strain>
    </source>
</reference>
<dbReference type="OrthoDB" id="5275938at2759"/>